<keyword evidence="9" id="KW-1185">Reference proteome</keyword>
<evidence type="ECO:0000259" key="7">
    <source>
        <dbReference type="Pfam" id="PF04932"/>
    </source>
</evidence>
<evidence type="ECO:0000256" key="1">
    <source>
        <dbReference type="ARBA" id="ARBA00004141"/>
    </source>
</evidence>
<protein>
    <submittedName>
        <fullName evidence="8">O-Antigen ligase</fullName>
    </submittedName>
</protein>
<feature type="transmembrane region" description="Helical" evidence="6">
    <location>
        <begin position="143"/>
        <end position="161"/>
    </location>
</feature>
<evidence type="ECO:0000313" key="8">
    <source>
        <dbReference type="EMBL" id="TWU20992.1"/>
    </source>
</evidence>
<reference evidence="8 9" key="1">
    <citation type="submission" date="2019-02" db="EMBL/GenBank/DDBJ databases">
        <title>Deep-cultivation of Planctomycetes and their phenomic and genomic characterization uncovers novel biology.</title>
        <authorList>
            <person name="Wiegand S."/>
            <person name="Jogler M."/>
            <person name="Boedeker C."/>
            <person name="Pinto D."/>
            <person name="Vollmers J."/>
            <person name="Rivas-Marin E."/>
            <person name="Kohn T."/>
            <person name="Peeters S.H."/>
            <person name="Heuer A."/>
            <person name="Rast P."/>
            <person name="Oberbeckmann S."/>
            <person name="Bunk B."/>
            <person name="Jeske O."/>
            <person name="Meyerdierks A."/>
            <person name="Storesund J.E."/>
            <person name="Kallscheuer N."/>
            <person name="Luecker S."/>
            <person name="Lage O.M."/>
            <person name="Pohl T."/>
            <person name="Merkel B.J."/>
            <person name="Hornburger P."/>
            <person name="Mueller R.-W."/>
            <person name="Bruemmer F."/>
            <person name="Labrenz M."/>
            <person name="Spormann A.M."/>
            <person name="Op Den Camp H."/>
            <person name="Overmann J."/>
            <person name="Amann R."/>
            <person name="Jetten M.S.M."/>
            <person name="Mascher T."/>
            <person name="Medema M.H."/>
            <person name="Devos D.P."/>
            <person name="Kaster A.-K."/>
            <person name="Ovreas L."/>
            <person name="Rohde M."/>
            <person name="Galperin M.Y."/>
            <person name="Jogler C."/>
        </authorList>
    </citation>
    <scope>NUCLEOTIDE SEQUENCE [LARGE SCALE GENOMIC DNA]</scope>
    <source>
        <strain evidence="8 9">Pla52o</strain>
    </source>
</reference>
<accession>A0A5C6CA27</accession>
<feature type="transmembrane region" description="Helical" evidence="6">
    <location>
        <begin position="439"/>
        <end position="462"/>
    </location>
</feature>
<feature type="transmembrane region" description="Helical" evidence="6">
    <location>
        <begin position="494"/>
        <end position="511"/>
    </location>
</feature>
<proteinExistence type="predicted"/>
<evidence type="ECO:0000256" key="6">
    <source>
        <dbReference type="SAM" id="Phobius"/>
    </source>
</evidence>
<dbReference type="Pfam" id="PF04932">
    <property type="entry name" value="Wzy_C"/>
    <property type="match status" value="1"/>
</dbReference>
<dbReference type="OrthoDB" id="274640at2"/>
<feature type="transmembrane region" description="Helical" evidence="6">
    <location>
        <begin position="208"/>
        <end position="231"/>
    </location>
</feature>
<keyword evidence="4 6" id="KW-0472">Membrane</keyword>
<comment type="subcellular location">
    <subcellularLocation>
        <location evidence="1">Membrane</location>
        <topology evidence="1">Multi-pass membrane protein</topology>
    </subcellularLocation>
</comment>
<feature type="transmembrane region" description="Helical" evidence="6">
    <location>
        <begin position="114"/>
        <end position="131"/>
    </location>
</feature>
<evidence type="ECO:0000313" key="9">
    <source>
        <dbReference type="Proteomes" id="UP000316304"/>
    </source>
</evidence>
<feature type="transmembrane region" description="Helical" evidence="6">
    <location>
        <begin position="12"/>
        <end position="33"/>
    </location>
</feature>
<feature type="transmembrane region" description="Helical" evidence="6">
    <location>
        <begin position="581"/>
        <end position="602"/>
    </location>
</feature>
<dbReference type="EMBL" id="SJPT01000007">
    <property type="protein sequence ID" value="TWU20992.1"/>
    <property type="molecule type" value="Genomic_DNA"/>
</dbReference>
<feature type="transmembrane region" description="Helical" evidence="6">
    <location>
        <begin position="263"/>
        <end position="281"/>
    </location>
</feature>
<name>A0A5C6CA27_9BACT</name>
<dbReference type="InterPro" id="IPR007016">
    <property type="entry name" value="O-antigen_ligase-rel_domated"/>
</dbReference>
<feature type="transmembrane region" description="Helical" evidence="6">
    <location>
        <begin position="79"/>
        <end position="99"/>
    </location>
</feature>
<sequence length="808" mass="87732">MKPARSKTPVRSTLFGGIAATVLAGVLVYAQYHPSDSVAVERGDALWFCVFCLLVLIVTAFAERLGARDPKQNASSSRLSLVLDLVPWLLGGWIMIAAFGRSNIGNLRLGTNEAWVWISAAAIFYAARRLFAHSMWVRASVTLLLGCAIAQGVHGLHQYFISLPQMRIAYQVNPEQMLQLAGIDAPPGSSERMVFENRLRDGGPTGTFALANSLAGVLVMGGMIALAGLWFRWSSMSVAQRVGWIGLTATLLASLIATGSRSAIVAGFLGAAFLLLSSVDLGRHRRTVIGALMAIGLLGGGVLGGVLTWGNREWFEQAPASLAFRLQYWRSTIAMVKEMPLFGAGPGNYQMIYEQFREPSANEQIAEPHNFFFETLASGGWIAAALLVVLSGAVGVCWVRQRRLLAENEPSENLQAPEINDGVHATDGSPRERGGNAGWFVWFGAGLSFLLVWAIGFLSWSIPDLEANLFSIPLSVAAMVLAWSSLSGMNDRELHWLGAAALVAMMIHLTIAGGWTVPGVAIGVWLISAVICRKVAVRERETLKPGFETRVQGDLDREPSSAGQISGNENRSGDENRSTKWNAVMPVLAVVLLGGIVLVSILPVSRQQGLLSAIGNTRGRADFASLDRLLGQAMAADPWSTEAARWRTDVYRWQIVRAAEDNANPENAALRETWHALVEQTKRRGGEDPSLYRELGTGQLHVYQRFGQPNDLQDALQTFTEAARWSPSNQWMAAQLAEVAKAAGDAELATTMAKRAEWLAGLGFNMGRMLDNQMILEARPLGIRVATEPQRRPASELLMNQSPLTDVP</sequence>
<keyword evidence="8" id="KW-0436">Ligase</keyword>
<feature type="region of interest" description="Disordered" evidence="5">
    <location>
        <begin position="548"/>
        <end position="578"/>
    </location>
</feature>
<feature type="transmembrane region" description="Helical" evidence="6">
    <location>
        <begin position="517"/>
        <end position="536"/>
    </location>
</feature>
<keyword evidence="3 6" id="KW-1133">Transmembrane helix</keyword>
<dbReference type="PANTHER" id="PTHR37422">
    <property type="entry name" value="TEICHURONIC ACID BIOSYNTHESIS PROTEIN TUAE"/>
    <property type="match status" value="1"/>
</dbReference>
<evidence type="ECO:0000256" key="3">
    <source>
        <dbReference type="ARBA" id="ARBA00022989"/>
    </source>
</evidence>
<feature type="transmembrane region" description="Helical" evidence="6">
    <location>
        <begin position="288"/>
        <end position="309"/>
    </location>
</feature>
<keyword evidence="2 6" id="KW-0812">Transmembrane</keyword>
<evidence type="ECO:0000256" key="2">
    <source>
        <dbReference type="ARBA" id="ARBA00022692"/>
    </source>
</evidence>
<feature type="domain" description="O-antigen ligase-related" evidence="7">
    <location>
        <begin position="248"/>
        <end position="388"/>
    </location>
</feature>
<dbReference type="PANTHER" id="PTHR37422:SF13">
    <property type="entry name" value="LIPOPOLYSACCHARIDE BIOSYNTHESIS PROTEIN PA4999-RELATED"/>
    <property type="match status" value="1"/>
</dbReference>
<dbReference type="Proteomes" id="UP000316304">
    <property type="component" value="Unassembled WGS sequence"/>
</dbReference>
<feature type="transmembrane region" description="Helical" evidence="6">
    <location>
        <begin position="238"/>
        <end position="257"/>
    </location>
</feature>
<feature type="transmembrane region" description="Helical" evidence="6">
    <location>
        <begin position="380"/>
        <end position="399"/>
    </location>
</feature>
<gene>
    <name evidence="8" type="ORF">Pla52o_40240</name>
</gene>
<dbReference type="AlphaFoldDB" id="A0A5C6CA27"/>
<comment type="caution">
    <text evidence="8">The sequence shown here is derived from an EMBL/GenBank/DDBJ whole genome shotgun (WGS) entry which is preliminary data.</text>
</comment>
<dbReference type="InterPro" id="IPR051533">
    <property type="entry name" value="WaaL-like"/>
</dbReference>
<feature type="compositionally biased region" description="Polar residues" evidence="5">
    <location>
        <begin position="561"/>
        <end position="570"/>
    </location>
</feature>
<evidence type="ECO:0000256" key="4">
    <source>
        <dbReference type="ARBA" id="ARBA00023136"/>
    </source>
</evidence>
<evidence type="ECO:0000256" key="5">
    <source>
        <dbReference type="SAM" id="MobiDB-lite"/>
    </source>
</evidence>
<feature type="transmembrane region" description="Helical" evidence="6">
    <location>
        <begin position="45"/>
        <end position="67"/>
    </location>
</feature>
<dbReference type="GO" id="GO:0016020">
    <property type="term" value="C:membrane"/>
    <property type="evidence" value="ECO:0007669"/>
    <property type="project" value="UniProtKB-SubCell"/>
</dbReference>
<dbReference type="GO" id="GO:0016874">
    <property type="term" value="F:ligase activity"/>
    <property type="evidence" value="ECO:0007669"/>
    <property type="project" value="UniProtKB-KW"/>
</dbReference>
<organism evidence="8 9">
    <name type="scientific">Novipirellula galeiformis</name>
    <dbReference type="NCBI Taxonomy" id="2528004"/>
    <lineage>
        <taxon>Bacteria</taxon>
        <taxon>Pseudomonadati</taxon>
        <taxon>Planctomycetota</taxon>
        <taxon>Planctomycetia</taxon>
        <taxon>Pirellulales</taxon>
        <taxon>Pirellulaceae</taxon>
        <taxon>Novipirellula</taxon>
    </lineage>
</organism>
<feature type="transmembrane region" description="Helical" evidence="6">
    <location>
        <begin position="468"/>
        <end position="487"/>
    </location>
</feature>